<evidence type="ECO:0000313" key="3">
    <source>
        <dbReference type="Proteomes" id="UP000002257"/>
    </source>
</evidence>
<gene>
    <name evidence="2" type="ordered locus">Msil_3122</name>
</gene>
<dbReference type="Proteomes" id="UP000002257">
    <property type="component" value="Chromosome"/>
</dbReference>
<reference evidence="2 3" key="1">
    <citation type="journal article" date="2010" name="J. Bacteriol.">
        <title>Complete genome sequence of the aerobic facultative methanotroph Methylocella silvestris BL2.</title>
        <authorList>
            <person name="Chen Y."/>
            <person name="Crombie A."/>
            <person name="Rahman M.T."/>
            <person name="Dedysh S.N."/>
            <person name="Liesack W."/>
            <person name="Stott M.B."/>
            <person name="Alam M."/>
            <person name="Theisen A.R."/>
            <person name="Murrell J.C."/>
            <person name="Dunfield P.F."/>
        </authorList>
    </citation>
    <scope>NUCLEOTIDE SEQUENCE [LARGE SCALE GENOMIC DNA]</scope>
    <source>
        <strain evidence="3">DSM 15510 / CIP 108128 / LMG 27833 / NCIMB 13906 / BL2</strain>
    </source>
</reference>
<dbReference type="STRING" id="395965.Msil_3122"/>
<dbReference type="OrthoDB" id="7372889at2"/>
<proteinExistence type="predicted"/>
<name>B8EL03_METSB</name>
<dbReference type="HOGENOM" id="CLU_066206_0_0_5"/>
<dbReference type="eggNOG" id="COG4313">
    <property type="taxonomic scope" value="Bacteria"/>
</dbReference>
<evidence type="ECO:0000313" key="2">
    <source>
        <dbReference type="EMBL" id="ACK52031.1"/>
    </source>
</evidence>
<feature type="signal peptide" evidence="1">
    <location>
        <begin position="1"/>
        <end position="33"/>
    </location>
</feature>
<evidence type="ECO:0008006" key="4">
    <source>
        <dbReference type="Google" id="ProtNLM"/>
    </source>
</evidence>
<dbReference type="Pfam" id="PF13557">
    <property type="entry name" value="Phenol_MetA_deg"/>
    <property type="match status" value="1"/>
</dbReference>
<sequence length="326" mass="34687">MVWSVSELRGRRPRWALVALALGAAMSMTTAGAAEYGLGNYLLGYQIPLSGYTPPPGFYYSNTFYLYEGSAGANLRIPRGNIIGAGLQYQFVMNISQFSWVTDLKALGGAIGFAALIPLGGETTKASVAFTGPRGVSRQLGVSDSVNALGDTAYAAFIGWEAGEHHWNLTLTGFAPTGSYDPNALAITSLNRPGVDLKASYTYLSLTTGIEASGGVGMTFNAVNSATNYQSGEELHVEWALNQHLPFGLAAGVGGYFYQQVTADGGQGDERLGAFKGRVAAVGPLLSYTIKAGEQEVILSSRWFHEFATQNRVRGNSIFASMAFRL</sequence>
<evidence type="ECO:0000256" key="1">
    <source>
        <dbReference type="SAM" id="SignalP"/>
    </source>
</evidence>
<dbReference type="AlphaFoldDB" id="B8EL03"/>
<dbReference type="KEGG" id="msl:Msil_3122"/>
<accession>B8EL03</accession>
<feature type="chain" id="PRO_5002871612" description="Phenol degradation protein meta" evidence="1">
    <location>
        <begin position="34"/>
        <end position="326"/>
    </location>
</feature>
<dbReference type="InterPro" id="IPR025737">
    <property type="entry name" value="FApF"/>
</dbReference>
<dbReference type="EMBL" id="CP001280">
    <property type="protein sequence ID" value="ACK52031.1"/>
    <property type="molecule type" value="Genomic_DNA"/>
</dbReference>
<keyword evidence="3" id="KW-1185">Reference proteome</keyword>
<organism evidence="2 3">
    <name type="scientific">Methylocella silvestris (strain DSM 15510 / CIP 108128 / LMG 27833 / NCIMB 13906 / BL2)</name>
    <dbReference type="NCBI Taxonomy" id="395965"/>
    <lineage>
        <taxon>Bacteria</taxon>
        <taxon>Pseudomonadati</taxon>
        <taxon>Pseudomonadota</taxon>
        <taxon>Alphaproteobacteria</taxon>
        <taxon>Hyphomicrobiales</taxon>
        <taxon>Beijerinckiaceae</taxon>
        <taxon>Methylocella</taxon>
    </lineage>
</organism>
<protein>
    <recommendedName>
        <fullName evidence="4">Phenol degradation protein meta</fullName>
    </recommendedName>
</protein>
<keyword evidence="1" id="KW-0732">Signal</keyword>